<keyword evidence="3" id="KW-0479">Metal-binding</keyword>
<evidence type="ECO:0000313" key="11">
    <source>
        <dbReference type="Ensembl" id="ENSTRUP00000063407.1"/>
    </source>
</evidence>
<dbReference type="OrthoDB" id="6475849at2759"/>
<dbReference type="GO" id="GO:0004222">
    <property type="term" value="F:metalloendopeptidase activity"/>
    <property type="evidence" value="ECO:0007669"/>
    <property type="project" value="InterPro"/>
</dbReference>
<evidence type="ECO:0000259" key="10">
    <source>
        <dbReference type="Pfam" id="PF05649"/>
    </source>
</evidence>
<dbReference type="InterPro" id="IPR008753">
    <property type="entry name" value="Peptidase_M13_N"/>
</dbReference>
<evidence type="ECO:0000259" key="9">
    <source>
        <dbReference type="Pfam" id="PF01431"/>
    </source>
</evidence>
<feature type="domain" description="Peptidase M13 C-terminal" evidence="9">
    <location>
        <begin position="600"/>
        <end position="729"/>
    </location>
</feature>
<feature type="region of interest" description="Disordered" evidence="7">
    <location>
        <begin position="1"/>
        <end position="52"/>
    </location>
</feature>
<name>A0A674MPK5_TAKRU</name>
<dbReference type="InterPro" id="IPR000718">
    <property type="entry name" value="Peptidase_M13"/>
</dbReference>
<dbReference type="KEGG" id="tru:115248663"/>
<organism evidence="11 12">
    <name type="scientific">Takifugu rubripes</name>
    <name type="common">Japanese pufferfish</name>
    <name type="synonym">Fugu rubripes</name>
    <dbReference type="NCBI Taxonomy" id="31033"/>
    <lineage>
        <taxon>Eukaryota</taxon>
        <taxon>Metazoa</taxon>
        <taxon>Chordata</taxon>
        <taxon>Craniata</taxon>
        <taxon>Vertebrata</taxon>
        <taxon>Euteleostomi</taxon>
        <taxon>Actinopterygii</taxon>
        <taxon>Neopterygii</taxon>
        <taxon>Teleostei</taxon>
        <taxon>Neoteleostei</taxon>
        <taxon>Acanthomorphata</taxon>
        <taxon>Eupercaria</taxon>
        <taxon>Tetraodontiformes</taxon>
        <taxon>Tetradontoidea</taxon>
        <taxon>Tetraodontidae</taxon>
        <taxon>Takifugu</taxon>
    </lineage>
</organism>
<keyword evidence="2" id="KW-0645">Protease</keyword>
<evidence type="ECO:0000256" key="3">
    <source>
        <dbReference type="ARBA" id="ARBA00022723"/>
    </source>
</evidence>
<proteinExistence type="predicted"/>
<keyword evidence="4" id="KW-0378">Hydrolase</keyword>
<dbReference type="Pfam" id="PF01431">
    <property type="entry name" value="Peptidase_M13"/>
    <property type="match status" value="1"/>
</dbReference>
<dbReference type="RefSeq" id="XP_029688264.1">
    <property type="nucleotide sequence ID" value="XM_029832404.1"/>
</dbReference>
<evidence type="ECO:0000256" key="2">
    <source>
        <dbReference type="ARBA" id="ARBA00022670"/>
    </source>
</evidence>
<feature type="compositionally biased region" description="Pro residues" evidence="7">
    <location>
        <begin position="23"/>
        <end position="37"/>
    </location>
</feature>
<accession>A0A674MPK5</accession>
<dbReference type="AlphaFoldDB" id="A0A674MPK5"/>
<dbReference type="InterPro" id="IPR042089">
    <property type="entry name" value="Peptidase_M13_dom_2"/>
</dbReference>
<evidence type="ECO:0000256" key="4">
    <source>
        <dbReference type="ARBA" id="ARBA00022801"/>
    </source>
</evidence>
<evidence type="ECO:0000256" key="7">
    <source>
        <dbReference type="SAM" id="MobiDB-lite"/>
    </source>
</evidence>
<dbReference type="Pfam" id="PF05649">
    <property type="entry name" value="Peptidase_M13_N"/>
    <property type="match status" value="1"/>
</dbReference>
<keyword evidence="8" id="KW-0812">Transmembrane</keyword>
<dbReference type="GO" id="GO:0046872">
    <property type="term" value="F:metal ion binding"/>
    <property type="evidence" value="ECO:0007669"/>
    <property type="project" value="UniProtKB-KW"/>
</dbReference>
<dbReference type="Proteomes" id="UP000005226">
    <property type="component" value="Unplaced"/>
</dbReference>
<dbReference type="OMA" id="CLEHHYA"/>
<dbReference type="GeneID" id="115248663"/>
<dbReference type="InterPro" id="IPR024079">
    <property type="entry name" value="MetalloPept_cat_dom_sf"/>
</dbReference>
<dbReference type="PANTHER" id="PTHR11733:SF128">
    <property type="entry name" value="KELL BLOOD GROUP GLYCOPROTEIN"/>
    <property type="match status" value="1"/>
</dbReference>
<gene>
    <name evidence="11" type="primary">LOC115248663</name>
</gene>
<feature type="compositionally biased region" description="Basic and acidic residues" evidence="7">
    <location>
        <begin position="39"/>
        <end position="52"/>
    </location>
</feature>
<feature type="transmembrane region" description="Helical" evidence="8">
    <location>
        <begin position="62"/>
        <end position="84"/>
    </location>
</feature>
<comment type="cofactor">
    <cofactor evidence="1">
        <name>Zn(2+)</name>
        <dbReference type="ChEBI" id="CHEBI:29105"/>
    </cofactor>
</comment>
<keyword evidence="8" id="KW-0472">Membrane</keyword>
<reference evidence="11" key="3">
    <citation type="submission" date="2025-09" db="UniProtKB">
        <authorList>
            <consortium name="Ensembl"/>
        </authorList>
    </citation>
    <scope>IDENTIFICATION</scope>
</reference>
<feature type="region of interest" description="Disordered" evidence="7">
    <location>
        <begin position="131"/>
        <end position="169"/>
    </location>
</feature>
<dbReference type="Gene3D" id="3.40.390.10">
    <property type="entry name" value="Collagenase (Catalytic Domain)"/>
    <property type="match status" value="1"/>
</dbReference>
<dbReference type="GO" id="GO:0005886">
    <property type="term" value="C:plasma membrane"/>
    <property type="evidence" value="ECO:0007669"/>
    <property type="project" value="TreeGrafter"/>
</dbReference>
<feature type="domain" description="Peptidase M13 N-terminal" evidence="10">
    <location>
        <begin position="184"/>
        <end position="536"/>
    </location>
</feature>
<dbReference type="GO" id="GO:0016485">
    <property type="term" value="P:protein processing"/>
    <property type="evidence" value="ECO:0007669"/>
    <property type="project" value="TreeGrafter"/>
</dbReference>
<dbReference type="SUPFAM" id="SSF55486">
    <property type="entry name" value="Metalloproteases ('zincins'), catalytic domain"/>
    <property type="match status" value="1"/>
</dbReference>
<keyword evidence="8" id="KW-1133">Transmembrane helix</keyword>
<dbReference type="GeneTree" id="ENSGT00940000156745"/>
<keyword evidence="12" id="KW-1185">Reference proteome</keyword>
<reference evidence="11" key="2">
    <citation type="submission" date="2025-08" db="UniProtKB">
        <authorList>
            <consortium name="Ensembl"/>
        </authorList>
    </citation>
    <scope>IDENTIFICATION</scope>
</reference>
<dbReference type="Ensembl" id="ENSTRUT00000083010.1">
    <property type="protein sequence ID" value="ENSTRUP00000063407.1"/>
    <property type="gene ID" value="ENSTRUG00000026234.1"/>
</dbReference>
<dbReference type="InterPro" id="IPR018497">
    <property type="entry name" value="Peptidase_M13_C"/>
</dbReference>
<reference evidence="11" key="1">
    <citation type="journal article" date="2011" name="Genome Biol. Evol.">
        <title>Integration of the genetic map and genome assembly of fugu facilitates insights into distinct features of genome evolution in teleosts and mammals.</title>
        <authorList>
            <person name="Kai W."/>
            <person name="Kikuchi K."/>
            <person name="Tohari S."/>
            <person name="Chew A.K."/>
            <person name="Tay A."/>
            <person name="Fujiwara A."/>
            <person name="Hosoya S."/>
            <person name="Suetake H."/>
            <person name="Naruse K."/>
            <person name="Brenner S."/>
            <person name="Suzuki Y."/>
            <person name="Venkatesh B."/>
        </authorList>
    </citation>
    <scope>NUCLEOTIDE SEQUENCE [LARGE SCALE GENOMIC DNA]</scope>
</reference>
<evidence type="ECO:0000256" key="8">
    <source>
        <dbReference type="SAM" id="Phobius"/>
    </source>
</evidence>
<evidence type="ECO:0000256" key="5">
    <source>
        <dbReference type="ARBA" id="ARBA00022833"/>
    </source>
</evidence>
<dbReference type="PROSITE" id="PS51885">
    <property type="entry name" value="NEPRILYSIN"/>
    <property type="match status" value="1"/>
</dbReference>
<dbReference type="Gene3D" id="1.10.1380.10">
    <property type="entry name" value="Neutral endopeptidase , domain2"/>
    <property type="match status" value="1"/>
</dbReference>
<dbReference type="PANTHER" id="PTHR11733">
    <property type="entry name" value="ZINC METALLOPROTEASE FAMILY M13 NEPRILYSIN-RELATED"/>
    <property type="match status" value="1"/>
</dbReference>
<dbReference type="FunCoup" id="A0A674MPK5">
    <property type="interactions" value="83"/>
</dbReference>
<evidence type="ECO:0000313" key="12">
    <source>
        <dbReference type="Proteomes" id="UP000005226"/>
    </source>
</evidence>
<keyword evidence="6" id="KW-0482">Metalloprotease</keyword>
<dbReference type="InParanoid" id="A0A674MPK5"/>
<keyword evidence="5" id="KW-0862">Zinc</keyword>
<evidence type="ECO:0000256" key="6">
    <source>
        <dbReference type="ARBA" id="ARBA00023049"/>
    </source>
</evidence>
<protein>
    <submittedName>
        <fullName evidence="11">Kell metallo-endopeptidase (Kell blood group)</fullName>
    </submittedName>
</protein>
<sequence>MSEGKLELSVQPLSQPGPEQNLQPPPLSQQPVPTPDPPEADRRGRTQLEQQRPKPDFLKHRWLLVLLLGFLSSAAFGGLLYYILNSLPANHYQAHEECLSPACQWASARLSVSADPFSRPCDYFLHTCTSDRLSSSTGSSRRRQDIYGHPQSLGGDDGGGLQGSAPGSSEEDVLDRKAALLLYLREILESQESWGSTAVRKARRFYQTCLDTKSIDSAGAEPFLALVQKLGGWPVSGQWIGTDFNSTLRILMKDYATFPFFSLQVGRDPKEITSGKPKKYIQIDQPNLLIPIEWNSTTQKSQAITQTLLPFLASCQTYLALLGSPPNSSTIHLYTFVSLSSELAVAAAPRHYRLSKGLLYQRMTIKELQRHAPAIDWLGGLQAAFPSLPLTEDDLVLLHNLPYLVQMSRIIGKWLNKHEPRTSSPLHTYMVFHLLHTVMPAMDSRFTETAKKLSVALGTREGVAPRWKHCVLQTERGFNSVFGNILSERFHKVHREQVEEIIQNILSSFKSKLHELEWTDPKSLQFVMKRVDSLIPRLWITLDSSSEAELDLLLSESSTQTFFSNYVRLLSFWQKRRNKLLFEQAEVINPVSVTPLLLGNELFFPPGMFVPPLFHSTYPRAMHYGIMGFLIAKDILHLILPDIYSYSATVHAVGECVWTHYLAVTEKEEHDGALSLSPVQLQEVWLQYSALQIALQAYNQSLKSNPSDTSVSGLPFIPLFLRAFSQVNCDSDRYRDFMPLEPSFLTTVLCSTSNRCPTNLHCPNKSQQHSFRTC</sequence>
<evidence type="ECO:0000256" key="1">
    <source>
        <dbReference type="ARBA" id="ARBA00001947"/>
    </source>
</evidence>